<sequence length="988" mass="102851">MTIIRKNATLLPVKIRKESMNTHLRTQRRAPGKPLARLSVAALIILTGLAPSITAHAGPDDGRIITTKGHVDAPKAYWENGTFVLKNESNPYKTGADLYDLDKTVNWVGKGWDGRNGASQYTLTLPNSPSLGFLGEPGQTLYMAPTLTWGNHDPIWAGLGASVKIPTEQFRDGVFATDILSVDGPGRMELFRYNPDDGPAQINRILSSTSTGWHSWLLSKGSHTHNTTTFTRPGRYEVTYRTVARGTDGRIIQSAPQKLVWQVGGNKPILGDGTPTAVPTEERYNAANVGNLDTAKYVLSVAPHTPDPDPAKRRDADDKLSDITFTAGDKNLKGKLTLYNNGYFLTDLDVTNGTATWSEMMGGESSHLQAVFTPEGDSGARWISHQLAYEPGRAESVYSDDGNGQWPVKTPEERNTTLNTATYTPTSGDYTVRTVPSTQEGYRTIEVTFADPNFRGFIRGGFYAPNDYEYPKFDIETTVENGVARFTYREDSYFENSELIAKVLPHPDMNARASSVKLTGDYRRGGDYSASGTFTVEGTAGQAPADPAPSAPAGETPAPSSSPSATPAAPITPAPARTEPTSPAPAASGPAQGEPTASAAAPPPAPSHPTCDARTLDGRRKIHDGHLDIQGQLRDKQLHVGLKDDSGLIDPDSTVRPLDSVVLTVSDRARRTRNEHMSSPALNFIGPVGTAFYGLPQTQIKGLPWPGYSTENIDYSQLSGGVKLHVVPRTMPRGARFGVFTESLTGADVLLDSTTGKDTIDIAYATHAHANWVFTEPGRYGFDVYYTATLKDGTEVKSEVQRMQVAVGDEAANGCSTSDSTGSAAPSASGGGTAAPSGSDRTNPSTGTTDNTTSAPSSADEPGATAPSSGAGDSSPGAAPAPANNGYGAGAHGYTAGAGTGSDGSSSDGYGASANGGAGAAGSYAGGSGGSGAGSGNAAASGGSSGAGSSAGALAHTGFAAAGVAAVGAAALAGGIILVVIRRRSSSR</sequence>
<accession>U7V3Q8</accession>
<feature type="transmembrane region" description="Helical" evidence="2">
    <location>
        <begin position="959"/>
        <end position="981"/>
    </location>
</feature>
<feature type="compositionally biased region" description="Low complexity" evidence="1">
    <location>
        <begin position="936"/>
        <end position="947"/>
    </location>
</feature>
<dbReference type="Proteomes" id="UP000017174">
    <property type="component" value="Unassembled WGS sequence"/>
</dbReference>
<dbReference type="PATRIC" id="fig|888019.4.peg.1340"/>
<feature type="region of interest" description="Disordered" evidence="1">
    <location>
        <begin position="811"/>
        <end position="884"/>
    </location>
</feature>
<name>U7V3Q8_9MICC</name>
<keyword evidence="2" id="KW-1133">Transmembrane helix</keyword>
<dbReference type="PANTHER" id="PTHR48125:SF10">
    <property type="entry name" value="OS12G0136300 PROTEIN"/>
    <property type="match status" value="1"/>
</dbReference>
<gene>
    <name evidence="3" type="ORF">HMPREF0742_01594</name>
</gene>
<comment type="caution">
    <text evidence="3">The sequence shown here is derived from an EMBL/GenBank/DDBJ whole genome shotgun (WGS) entry which is preliminary data.</text>
</comment>
<evidence type="ECO:0000256" key="1">
    <source>
        <dbReference type="SAM" id="MobiDB-lite"/>
    </source>
</evidence>
<evidence type="ECO:0000313" key="3">
    <source>
        <dbReference type="EMBL" id="ERT65794.1"/>
    </source>
</evidence>
<reference evidence="3 4" key="1">
    <citation type="submission" date="2013-08" db="EMBL/GenBank/DDBJ databases">
        <authorList>
            <person name="Weinstock G."/>
            <person name="Sodergren E."/>
            <person name="Wylie T."/>
            <person name="Fulton L."/>
            <person name="Fulton R."/>
            <person name="Fronick C."/>
            <person name="O'Laughlin M."/>
            <person name="Godfrey J."/>
            <person name="Miner T."/>
            <person name="Herter B."/>
            <person name="Appelbaum E."/>
            <person name="Cordes M."/>
            <person name="Lek S."/>
            <person name="Wollam A."/>
            <person name="Pepin K.H."/>
            <person name="Palsikar V.B."/>
            <person name="Mitreva M."/>
            <person name="Wilson R.K."/>
        </authorList>
    </citation>
    <scope>NUCLEOTIDE SEQUENCE [LARGE SCALE GENOMIC DNA]</scope>
    <source>
        <strain evidence="3 4">F0184</strain>
    </source>
</reference>
<feature type="region of interest" description="Disordered" evidence="1">
    <location>
        <begin position="925"/>
        <end position="947"/>
    </location>
</feature>
<proteinExistence type="predicted"/>
<feature type="compositionally biased region" description="Low complexity" evidence="1">
    <location>
        <begin position="551"/>
        <end position="600"/>
    </location>
</feature>
<dbReference type="AlphaFoldDB" id="U7V3Q8"/>
<dbReference type="PANTHER" id="PTHR48125">
    <property type="entry name" value="LP07818P1"/>
    <property type="match status" value="1"/>
</dbReference>
<dbReference type="InterPro" id="IPR022435">
    <property type="entry name" value="Surface-anchored_actinobac"/>
</dbReference>
<keyword evidence="2" id="KW-0472">Membrane</keyword>
<feature type="region of interest" description="Disordered" evidence="1">
    <location>
        <begin position="529"/>
        <end position="615"/>
    </location>
</feature>
<organism evidence="3 4">
    <name type="scientific">Rothia aeria F0184</name>
    <dbReference type="NCBI Taxonomy" id="888019"/>
    <lineage>
        <taxon>Bacteria</taxon>
        <taxon>Bacillati</taxon>
        <taxon>Actinomycetota</taxon>
        <taxon>Actinomycetes</taxon>
        <taxon>Micrococcales</taxon>
        <taxon>Micrococcaceae</taxon>
        <taxon>Rothia</taxon>
    </lineage>
</organism>
<dbReference type="HOGENOM" id="CLU_009657_1_0_11"/>
<protein>
    <submittedName>
        <fullName evidence="3">Actinobacterial surface-anchored protein</fullName>
    </submittedName>
</protein>
<feature type="compositionally biased region" description="Gly residues" evidence="1">
    <location>
        <begin position="925"/>
        <end position="935"/>
    </location>
</feature>
<dbReference type="NCBIfam" id="TIGR03769">
    <property type="entry name" value="P_ac_wall_RPT"/>
    <property type="match status" value="2"/>
</dbReference>
<dbReference type="EMBL" id="AXZG01000047">
    <property type="protein sequence ID" value="ERT65794.1"/>
    <property type="molecule type" value="Genomic_DNA"/>
</dbReference>
<keyword evidence="2" id="KW-0812">Transmembrane</keyword>
<evidence type="ECO:0000256" key="2">
    <source>
        <dbReference type="SAM" id="Phobius"/>
    </source>
</evidence>
<feature type="compositionally biased region" description="Low complexity" evidence="1">
    <location>
        <begin position="816"/>
        <end position="884"/>
    </location>
</feature>
<dbReference type="NCBIfam" id="NF038134">
    <property type="entry name" value="choice_anch_M"/>
    <property type="match status" value="2"/>
</dbReference>
<evidence type="ECO:0000313" key="4">
    <source>
        <dbReference type="Proteomes" id="UP000017174"/>
    </source>
</evidence>